<dbReference type="InterPro" id="IPR008979">
    <property type="entry name" value="Galactose-bd-like_sf"/>
</dbReference>
<feature type="non-terminal residue" evidence="3">
    <location>
        <position position="475"/>
    </location>
</feature>
<protein>
    <recommendedName>
        <fullName evidence="2">Sialate O-acetylesterase domain-containing protein</fullName>
    </recommendedName>
</protein>
<dbReference type="AlphaFoldDB" id="X0SRZ5"/>
<organism evidence="3">
    <name type="scientific">marine sediment metagenome</name>
    <dbReference type="NCBI Taxonomy" id="412755"/>
    <lineage>
        <taxon>unclassified sequences</taxon>
        <taxon>metagenomes</taxon>
        <taxon>ecological metagenomes</taxon>
    </lineage>
</organism>
<sequence>PKIRLFTVPVNYSLEPQADTPSKWEVCSPKTAGSFSAIGFFFGLKLHNELNVPIGLIDSAVGGTAAELWTPREALKDELVLKPILDRWEKVDDKTKQLYTDGMKFDLQIDNFRFIPKSSKGKELLADDFEDGDLVNEMNGRWATESFEMADNSAIDIVGPGSGGTGRALRFYGLMRNGEFFHLGASFNPDEAPADLSDYKGIRFDARGNGFYRFFFNQPTIDDWDTYSAKIMEVSHDWKEVTIKFKDLRQAGWGFQRPFTPGELSNAKFEPVMSKAKWGLPRPPGSLYNGMIAPFVPFSIRGAIWHQGSANASRAYQYRTVLPTMISGWRNVWGQGDFPFLIVQLQKFKKRKELPSEDDWSELREAQLMTALNLPNTGLGVAVDIGNPLDIHQKNKKDVAHRLALRALGTTYGKDIIYSGPLYESMEIINDRIKLRFKHTGSGLIAKGGSELKGFAIAGADKKFHWAGAVIENDT</sequence>
<dbReference type="Pfam" id="PF03629">
    <property type="entry name" value="SASA"/>
    <property type="match status" value="1"/>
</dbReference>
<feature type="non-terminal residue" evidence="3">
    <location>
        <position position="1"/>
    </location>
</feature>
<feature type="domain" description="Sialate O-acetylesterase" evidence="2">
    <location>
        <begin position="286"/>
        <end position="392"/>
    </location>
</feature>
<dbReference type="GO" id="GO:0001681">
    <property type="term" value="F:sialate O-acetylesterase activity"/>
    <property type="evidence" value="ECO:0007669"/>
    <property type="project" value="InterPro"/>
</dbReference>
<dbReference type="InterPro" id="IPR039329">
    <property type="entry name" value="SIAE"/>
</dbReference>
<proteinExistence type="predicted"/>
<dbReference type="SUPFAM" id="SSF52266">
    <property type="entry name" value="SGNH hydrolase"/>
    <property type="match status" value="1"/>
</dbReference>
<evidence type="ECO:0000313" key="3">
    <source>
        <dbReference type="EMBL" id="GAF83839.1"/>
    </source>
</evidence>
<dbReference type="PANTHER" id="PTHR22901:SF0">
    <property type="entry name" value="SIALATE O-ACETYLESTERASE"/>
    <property type="match status" value="1"/>
</dbReference>
<dbReference type="PANTHER" id="PTHR22901">
    <property type="entry name" value="SIALATE O-ACETYLESTERASE"/>
    <property type="match status" value="1"/>
</dbReference>
<dbReference type="InterPro" id="IPR036514">
    <property type="entry name" value="SGNH_hydro_sf"/>
</dbReference>
<comment type="caution">
    <text evidence="3">The sequence shown here is derived from an EMBL/GenBank/DDBJ whole genome shotgun (WGS) entry which is preliminary data.</text>
</comment>
<dbReference type="InterPro" id="IPR005181">
    <property type="entry name" value="SASA"/>
</dbReference>
<dbReference type="GO" id="GO:0005975">
    <property type="term" value="P:carbohydrate metabolic process"/>
    <property type="evidence" value="ECO:0007669"/>
    <property type="project" value="TreeGrafter"/>
</dbReference>
<keyword evidence="1" id="KW-0378">Hydrolase</keyword>
<reference evidence="3" key="1">
    <citation type="journal article" date="2014" name="Front. Microbiol.">
        <title>High frequency of phylogenetically diverse reductive dehalogenase-homologous genes in deep subseafloor sedimentary metagenomes.</title>
        <authorList>
            <person name="Kawai M."/>
            <person name="Futagami T."/>
            <person name="Toyoda A."/>
            <person name="Takaki Y."/>
            <person name="Nishi S."/>
            <person name="Hori S."/>
            <person name="Arai W."/>
            <person name="Tsubouchi T."/>
            <person name="Morono Y."/>
            <person name="Uchiyama I."/>
            <person name="Ito T."/>
            <person name="Fujiyama A."/>
            <person name="Inagaki F."/>
            <person name="Takami H."/>
        </authorList>
    </citation>
    <scope>NUCLEOTIDE SEQUENCE</scope>
    <source>
        <strain evidence="3">Expedition CK06-06</strain>
    </source>
</reference>
<dbReference type="EMBL" id="BARS01003521">
    <property type="protein sequence ID" value="GAF83839.1"/>
    <property type="molecule type" value="Genomic_DNA"/>
</dbReference>
<dbReference type="SUPFAM" id="SSF49785">
    <property type="entry name" value="Galactose-binding domain-like"/>
    <property type="match status" value="1"/>
</dbReference>
<accession>X0SRZ5</accession>
<evidence type="ECO:0000256" key="1">
    <source>
        <dbReference type="ARBA" id="ARBA00022801"/>
    </source>
</evidence>
<evidence type="ECO:0000259" key="2">
    <source>
        <dbReference type="Pfam" id="PF03629"/>
    </source>
</evidence>
<gene>
    <name evidence="3" type="ORF">S01H1_06831</name>
</gene>
<name>X0SRZ5_9ZZZZ</name>
<dbReference type="Gene3D" id="3.40.50.1110">
    <property type="entry name" value="SGNH hydrolase"/>
    <property type="match status" value="2"/>
</dbReference>